<dbReference type="Proteomes" id="UP000694546">
    <property type="component" value="Chromosome 19"/>
</dbReference>
<comment type="subcellular location">
    <subcellularLocation>
        <location evidence="1">Golgi apparatus membrane</location>
        <topology evidence="1">Single-pass type II membrane protein</topology>
    </subcellularLocation>
</comment>
<evidence type="ECO:0000256" key="12">
    <source>
        <dbReference type="SAM" id="MobiDB-lite"/>
    </source>
</evidence>
<accession>A0A8C5C0Y9</accession>
<keyword evidence="4" id="KW-0328">Glycosyltransferase</keyword>
<evidence type="ECO:0000256" key="10">
    <source>
        <dbReference type="ARBA" id="ARBA00023136"/>
    </source>
</evidence>
<comment type="pathway">
    <text evidence="2">Protein modification; protein glycosylation.</text>
</comment>
<dbReference type="KEGG" id="gmh:115532215"/>
<dbReference type="Gene3D" id="3.90.1480.20">
    <property type="entry name" value="Glycosyl transferase family 29"/>
    <property type="match status" value="1"/>
</dbReference>
<dbReference type="OMA" id="THTEEIG"/>
<evidence type="ECO:0000256" key="5">
    <source>
        <dbReference type="ARBA" id="ARBA00022679"/>
    </source>
</evidence>
<dbReference type="CDD" id="cd23989">
    <property type="entry name" value="GT29_ST8SIA1"/>
    <property type="match status" value="1"/>
</dbReference>
<feature type="region of interest" description="Disordered" evidence="12">
    <location>
        <begin position="350"/>
        <end position="388"/>
    </location>
</feature>
<keyword evidence="15" id="KW-1185">Reference proteome</keyword>
<evidence type="ECO:0000256" key="6">
    <source>
        <dbReference type="ARBA" id="ARBA00022692"/>
    </source>
</evidence>
<dbReference type="Ensembl" id="ENSGMOT00000047495.1">
    <property type="protein sequence ID" value="ENSGMOP00000051720.1"/>
    <property type="gene ID" value="ENSGMOG00000033581.1"/>
</dbReference>
<keyword evidence="11" id="KW-0325">Glycoprotein</keyword>
<dbReference type="CTD" id="6489"/>
<dbReference type="OrthoDB" id="10264956at2759"/>
<dbReference type="GO" id="GO:0000139">
    <property type="term" value="C:Golgi membrane"/>
    <property type="evidence" value="ECO:0007669"/>
    <property type="project" value="UniProtKB-SubCell"/>
</dbReference>
<dbReference type="InterPro" id="IPR001675">
    <property type="entry name" value="Glyco_trans_29"/>
</dbReference>
<feature type="transmembrane region" description="Helical" evidence="13">
    <location>
        <begin position="28"/>
        <end position="48"/>
    </location>
</feature>
<keyword evidence="8 13" id="KW-1133">Transmembrane helix</keyword>
<keyword evidence="6 13" id="KW-0812">Transmembrane</keyword>
<gene>
    <name evidence="14" type="primary">st8sia1</name>
</gene>
<name>A0A8C5C0Y9_GADMO</name>
<keyword evidence="5" id="KW-0808">Transferase</keyword>
<reference evidence="14" key="1">
    <citation type="submission" date="2025-08" db="UniProtKB">
        <authorList>
            <consortium name="Ensembl"/>
        </authorList>
    </citation>
    <scope>IDENTIFICATION</scope>
</reference>
<feature type="compositionally biased region" description="Gly residues" evidence="12">
    <location>
        <begin position="351"/>
        <end position="375"/>
    </location>
</feature>
<dbReference type="PANTHER" id="PTHR11987:SF3">
    <property type="entry name" value="ALPHA-N-ACETYLNEURAMINIDE ALPHA-2,8-SIALYLTRANSFERASE"/>
    <property type="match status" value="1"/>
</dbReference>
<dbReference type="GO" id="GO:0009311">
    <property type="term" value="P:oligosaccharide metabolic process"/>
    <property type="evidence" value="ECO:0007669"/>
    <property type="project" value="TreeGrafter"/>
</dbReference>
<organism evidence="14 15">
    <name type="scientific">Gadus morhua</name>
    <name type="common">Atlantic cod</name>
    <dbReference type="NCBI Taxonomy" id="8049"/>
    <lineage>
        <taxon>Eukaryota</taxon>
        <taxon>Metazoa</taxon>
        <taxon>Chordata</taxon>
        <taxon>Craniata</taxon>
        <taxon>Vertebrata</taxon>
        <taxon>Euteleostomi</taxon>
        <taxon>Actinopterygii</taxon>
        <taxon>Neopterygii</taxon>
        <taxon>Teleostei</taxon>
        <taxon>Neoteleostei</taxon>
        <taxon>Acanthomorphata</taxon>
        <taxon>Zeiogadaria</taxon>
        <taxon>Gadariae</taxon>
        <taxon>Gadiformes</taxon>
        <taxon>Gadoidei</taxon>
        <taxon>Gadidae</taxon>
        <taxon>Gadus</taxon>
    </lineage>
</organism>
<comment type="similarity">
    <text evidence="3">Belongs to the glycosyltransferase 29 family.</text>
</comment>
<dbReference type="GeneTree" id="ENSGT01030000234535"/>
<dbReference type="PANTHER" id="PTHR11987">
    <property type="entry name" value="ALPHA-2,8-SIALYLTRANSFERASE"/>
    <property type="match status" value="1"/>
</dbReference>
<keyword evidence="10 13" id="KW-0472">Membrane</keyword>
<evidence type="ECO:0000256" key="4">
    <source>
        <dbReference type="ARBA" id="ARBA00022676"/>
    </source>
</evidence>
<evidence type="ECO:0000256" key="7">
    <source>
        <dbReference type="ARBA" id="ARBA00022968"/>
    </source>
</evidence>
<sequence length="448" mass="50503">MVTLIPACLTWGRRQTHAMSVRCYRSKLSVWAALCVLVLCWFYVFPVYRLPSYEEIVDEVSRKGHVWQKNDTGIHVYRKLLKECCDPLRMFAVTKENSPMGKVLWYDGELYHSHTVSNETFPLFVQEPPLRRPLKRCVVVGNGGVLRHSGCGPEIDNADFVMRCNLPPLSKKYTEDVGIRTHLVTANPSIIEKRFQGLQWSRRAFVDSMRAYGSSYVYMPAFSMRPGTEPSLRAYHALADASSNLTMLFANPDFLRSVGAFWKGRGVHARRLSTGLFLVSLALGVCEEVTTYGFWPFDTAPGPPQSPVSHHYYDNILPYKWFHAMPEEFLQLWRLHTSGTLRMHVGACPPRGGGPGGVGGRSEPGPVGGGGGGGHNTHTHTHTGSPTHAWSCERTYALTHTEEIGSNAFKYIHMHMHMHSKRTRDVNLPHSLWLMECRNAAPTRMLGY</sequence>
<evidence type="ECO:0000256" key="1">
    <source>
        <dbReference type="ARBA" id="ARBA00004323"/>
    </source>
</evidence>
<keyword evidence="9" id="KW-0333">Golgi apparatus</keyword>
<evidence type="ECO:0000256" key="9">
    <source>
        <dbReference type="ARBA" id="ARBA00023034"/>
    </source>
</evidence>
<dbReference type="SMR" id="A0A8C5C0Y9"/>
<evidence type="ECO:0000313" key="14">
    <source>
        <dbReference type="Ensembl" id="ENSGMOP00000051720.1"/>
    </source>
</evidence>
<keyword evidence="7" id="KW-0735">Signal-anchor</keyword>
<dbReference type="RefSeq" id="XP_030197694.1">
    <property type="nucleotide sequence ID" value="XM_030341834.1"/>
</dbReference>
<evidence type="ECO:0000313" key="15">
    <source>
        <dbReference type="Proteomes" id="UP000694546"/>
    </source>
</evidence>
<protein>
    <submittedName>
        <fullName evidence="14">ST8 alpha-N-acetyl-neuraminide alpha-2,8-sialyltransferase 1</fullName>
    </submittedName>
</protein>
<dbReference type="InterPro" id="IPR038578">
    <property type="entry name" value="GT29-like_sf"/>
</dbReference>
<dbReference type="GO" id="GO:0003828">
    <property type="term" value="F:alpha-N-acetylneuraminate alpha-2,8-sialyltransferase activity"/>
    <property type="evidence" value="ECO:0007669"/>
    <property type="project" value="TreeGrafter"/>
</dbReference>
<evidence type="ECO:0000256" key="3">
    <source>
        <dbReference type="ARBA" id="ARBA00006003"/>
    </source>
</evidence>
<dbReference type="Pfam" id="PF00777">
    <property type="entry name" value="Glyco_transf_29"/>
    <property type="match status" value="1"/>
</dbReference>
<evidence type="ECO:0000256" key="2">
    <source>
        <dbReference type="ARBA" id="ARBA00004922"/>
    </source>
</evidence>
<evidence type="ECO:0000256" key="11">
    <source>
        <dbReference type="ARBA" id="ARBA00023180"/>
    </source>
</evidence>
<reference evidence="14" key="2">
    <citation type="submission" date="2025-09" db="UniProtKB">
        <authorList>
            <consortium name="Ensembl"/>
        </authorList>
    </citation>
    <scope>IDENTIFICATION</scope>
</reference>
<evidence type="ECO:0000256" key="13">
    <source>
        <dbReference type="SAM" id="Phobius"/>
    </source>
</evidence>
<dbReference type="GeneID" id="115532215"/>
<evidence type="ECO:0000256" key="8">
    <source>
        <dbReference type="ARBA" id="ARBA00022989"/>
    </source>
</evidence>
<dbReference type="InterPro" id="IPR050943">
    <property type="entry name" value="Glycosyltr_29_Sialyltrsf"/>
</dbReference>
<proteinExistence type="inferred from homology"/>
<dbReference type="AlphaFoldDB" id="A0A8C5C0Y9"/>
<dbReference type="GO" id="GO:0006491">
    <property type="term" value="P:N-glycan processing"/>
    <property type="evidence" value="ECO:0007669"/>
    <property type="project" value="TreeGrafter"/>
</dbReference>